<dbReference type="eggNOG" id="COG3291">
    <property type="taxonomic scope" value="Bacteria"/>
</dbReference>
<dbReference type="HOGENOM" id="CLU_034925_1_1_10"/>
<gene>
    <name evidence="2" type="ORF">BXY_39020</name>
</gene>
<dbReference type="RefSeq" id="WP_015532668.1">
    <property type="nucleotide sequence ID" value="NC_021017.1"/>
</dbReference>
<dbReference type="PANTHER" id="PTHR41339:SF1">
    <property type="entry name" value="SECRETED PROTEIN"/>
    <property type="match status" value="1"/>
</dbReference>
<dbReference type="Proteomes" id="UP000008795">
    <property type="component" value="Chromosome"/>
</dbReference>
<evidence type="ECO:0000256" key="1">
    <source>
        <dbReference type="SAM" id="Phobius"/>
    </source>
</evidence>
<dbReference type="EMBL" id="FP929033">
    <property type="protein sequence ID" value="CBK68843.1"/>
    <property type="molecule type" value="Genomic_DNA"/>
</dbReference>
<keyword evidence="1" id="KW-0812">Transmembrane</keyword>
<dbReference type="PANTHER" id="PTHR41339">
    <property type="entry name" value="LIPL48"/>
    <property type="match status" value="1"/>
</dbReference>
<dbReference type="PATRIC" id="fig|657309.4.peg.2861"/>
<evidence type="ECO:0000313" key="3">
    <source>
        <dbReference type="Proteomes" id="UP000008795"/>
    </source>
</evidence>
<keyword evidence="1" id="KW-1133">Transmembrane helix</keyword>
<dbReference type="KEGG" id="bxy:BXY_39020"/>
<feature type="transmembrane region" description="Helical" evidence="1">
    <location>
        <begin position="12"/>
        <end position="30"/>
    </location>
</feature>
<keyword evidence="1" id="KW-0472">Membrane</keyword>
<proteinExistence type="predicted"/>
<evidence type="ECO:0000313" key="2">
    <source>
        <dbReference type="EMBL" id="CBK68843.1"/>
    </source>
</evidence>
<organism evidence="2 3">
    <name type="scientific">Bacteroides xylanisolvens XB1A</name>
    <dbReference type="NCBI Taxonomy" id="657309"/>
    <lineage>
        <taxon>Bacteria</taxon>
        <taxon>Pseudomonadati</taxon>
        <taxon>Bacteroidota</taxon>
        <taxon>Bacteroidia</taxon>
        <taxon>Bacteroidales</taxon>
        <taxon>Bacteroidaceae</taxon>
        <taxon>Bacteroides</taxon>
    </lineage>
</organism>
<reference evidence="2 3" key="2">
    <citation type="submission" date="2010-03" db="EMBL/GenBank/DDBJ databases">
        <authorList>
            <person name="Pajon A."/>
        </authorList>
    </citation>
    <scope>NUCLEOTIDE SEQUENCE [LARGE SCALE GENOMIC DNA]</scope>
    <source>
        <strain evidence="2 3">XB1A</strain>
    </source>
</reference>
<accession>D6D341</accession>
<evidence type="ECO:0008006" key="4">
    <source>
        <dbReference type="Google" id="ProtNLM"/>
    </source>
</evidence>
<protein>
    <recommendedName>
        <fullName evidence="4">Lipoprotein</fullName>
    </recommendedName>
</protein>
<dbReference type="AlphaFoldDB" id="D6D341"/>
<reference evidence="2 3" key="1">
    <citation type="submission" date="2010-03" db="EMBL/GenBank/DDBJ databases">
        <title>The genome sequence of Bacteriodes xylanisolvens XB1A.</title>
        <authorList>
            <consortium name="metaHIT consortium -- http://www.metahit.eu/"/>
            <person name="Pajon A."/>
            <person name="Turner K."/>
            <person name="Parkhill J."/>
            <person name="Bernalier A."/>
        </authorList>
    </citation>
    <scope>NUCLEOTIDE SEQUENCE [LARGE SCALE GENOMIC DNA]</scope>
    <source>
        <strain evidence="2 3">XB1A</strain>
    </source>
</reference>
<dbReference type="PROSITE" id="PS51257">
    <property type="entry name" value="PROKAR_LIPOPROTEIN"/>
    <property type="match status" value="1"/>
</dbReference>
<name>D6D341_9BACE</name>
<sequence>MTREEIIFCRKALVAFLFMVAAMCLSMLTSCSNEDEMFDRETTEVLPSVFSEDRTLYTDTEYLISKPVFVTNGATLTIQRGALLKALPASGQGKAAIVITKGCKIVANGTEDAPIVMTALIKEPGSWDGVIVLGKAPVSYEYETLYCGTVATDISYGGSEGNDDSGSLQFVRVEYAGAAGGAVTFDGVGRGTTIDHCQSYCSGGDGFMFNGGTVNARYLISTGASQNGLCFNEGYTGKLQYVMATAPIRKSVWSVVSCNGTGKLEVPSFYTHPVIANLSTAHDNKSHGRRYPIAVSAYSRLTLVNSSTREAVADDDIPVQLIGGQPGALPGIDYILINATREVSSLTPDRFVLDTFFERTDYEGAVAPDVMKDRDWTKAGWVRQGKKP</sequence>